<name>A0AAD6X8W6_9AGAR</name>
<protein>
    <submittedName>
        <fullName evidence="2">Uncharacterized protein</fullName>
    </submittedName>
</protein>
<evidence type="ECO:0000313" key="3">
    <source>
        <dbReference type="Proteomes" id="UP001218188"/>
    </source>
</evidence>
<dbReference type="AlphaFoldDB" id="A0AAD6X8W6"/>
<feature type="region of interest" description="Disordered" evidence="1">
    <location>
        <begin position="1"/>
        <end position="86"/>
    </location>
</feature>
<feature type="compositionally biased region" description="Basic residues" evidence="1">
    <location>
        <begin position="29"/>
        <end position="49"/>
    </location>
</feature>
<sequence>MSEFTPAAELKDSEEGRANKNLSHDKKVAQKGRRWSRRRASRWIKKNGKGKIWMMVDSRRAPNKRKEEGDGSLAEPQPTHQRTGERPDEVGFLRRGLCNQFCVKLPSLATNVKQMLQHWKLLAGYEGEPALRLSDHYLIGTTRPMAMLQVDDTQSSQGVVPLLMQRAVIPAPSPVQLRQMYGKAASNTAGWRIGP</sequence>
<reference evidence="2" key="1">
    <citation type="submission" date="2023-03" db="EMBL/GenBank/DDBJ databases">
        <title>Massive genome expansion in bonnet fungi (Mycena s.s.) driven by repeated elements and novel gene families across ecological guilds.</title>
        <authorList>
            <consortium name="Lawrence Berkeley National Laboratory"/>
            <person name="Harder C.B."/>
            <person name="Miyauchi S."/>
            <person name="Viragh M."/>
            <person name="Kuo A."/>
            <person name="Thoen E."/>
            <person name="Andreopoulos B."/>
            <person name="Lu D."/>
            <person name="Skrede I."/>
            <person name="Drula E."/>
            <person name="Henrissat B."/>
            <person name="Morin E."/>
            <person name="Kohler A."/>
            <person name="Barry K."/>
            <person name="LaButti K."/>
            <person name="Morin E."/>
            <person name="Salamov A."/>
            <person name="Lipzen A."/>
            <person name="Mereny Z."/>
            <person name="Hegedus B."/>
            <person name="Baldrian P."/>
            <person name="Stursova M."/>
            <person name="Weitz H."/>
            <person name="Taylor A."/>
            <person name="Grigoriev I.V."/>
            <person name="Nagy L.G."/>
            <person name="Martin F."/>
            <person name="Kauserud H."/>
        </authorList>
    </citation>
    <scope>NUCLEOTIDE SEQUENCE</scope>
    <source>
        <strain evidence="2">CBHHK200</strain>
    </source>
</reference>
<evidence type="ECO:0000313" key="2">
    <source>
        <dbReference type="EMBL" id="KAJ7039725.1"/>
    </source>
</evidence>
<keyword evidence="3" id="KW-1185">Reference proteome</keyword>
<organism evidence="2 3">
    <name type="scientific">Mycena alexandri</name>
    <dbReference type="NCBI Taxonomy" id="1745969"/>
    <lineage>
        <taxon>Eukaryota</taxon>
        <taxon>Fungi</taxon>
        <taxon>Dikarya</taxon>
        <taxon>Basidiomycota</taxon>
        <taxon>Agaricomycotina</taxon>
        <taxon>Agaricomycetes</taxon>
        <taxon>Agaricomycetidae</taxon>
        <taxon>Agaricales</taxon>
        <taxon>Marasmiineae</taxon>
        <taxon>Mycenaceae</taxon>
        <taxon>Mycena</taxon>
    </lineage>
</organism>
<feature type="compositionally biased region" description="Basic and acidic residues" evidence="1">
    <location>
        <begin position="9"/>
        <end position="28"/>
    </location>
</feature>
<evidence type="ECO:0000256" key="1">
    <source>
        <dbReference type="SAM" id="MobiDB-lite"/>
    </source>
</evidence>
<dbReference type="Proteomes" id="UP001218188">
    <property type="component" value="Unassembled WGS sequence"/>
</dbReference>
<gene>
    <name evidence="2" type="ORF">C8F04DRAFT_1178449</name>
</gene>
<comment type="caution">
    <text evidence="2">The sequence shown here is derived from an EMBL/GenBank/DDBJ whole genome shotgun (WGS) entry which is preliminary data.</text>
</comment>
<feature type="compositionally biased region" description="Basic and acidic residues" evidence="1">
    <location>
        <begin position="57"/>
        <end position="69"/>
    </location>
</feature>
<accession>A0AAD6X8W6</accession>
<dbReference type="EMBL" id="JARJCM010000025">
    <property type="protein sequence ID" value="KAJ7039725.1"/>
    <property type="molecule type" value="Genomic_DNA"/>
</dbReference>
<proteinExistence type="predicted"/>